<dbReference type="InterPro" id="IPR058746">
    <property type="entry name" value="Znf_RING-type_Topors"/>
</dbReference>
<dbReference type="PROSITE" id="PS50089">
    <property type="entry name" value="ZF_RING_2"/>
    <property type="match status" value="1"/>
</dbReference>
<feature type="compositionally biased region" description="Acidic residues" evidence="5">
    <location>
        <begin position="64"/>
        <end position="74"/>
    </location>
</feature>
<feature type="domain" description="RING-type" evidence="7">
    <location>
        <begin position="319"/>
        <end position="361"/>
    </location>
</feature>
<dbReference type="OrthoDB" id="365379at2759"/>
<feature type="region of interest" description="Disordered" evidence="5">
    <location>
        <begin position="1"/>
        <end position="218"/>
    </location>
</feature>
<keyword evidence="9" id="KW-1185">Reference proteome</keyword>
<evidence type="ECO:0008006" key="10">
    <source>
        <dbReference type="Google" id="ProtNLM"/>
    </source>
</evidence>
<dbReference type="PROSITE" id="PS50016">
    <property type="entry name" value="ZF_PHD_2"/>
    <property type="match status" value="1"/>
</dbReference>
<evidence type="ECO:0000259" key="7">
    <source>
        <dbReference type="PROSITE" id="PS50089"/>
    </source>
</evidence>
<dbReference type="PROSITE" id="PS00518">
    <property type="entry name" value="ZF_RING_1"/>
    <property type="match status" value="1"/>
</dbReference>
<dbReference type="EMBL" id="JAKUCV010004435">
    <property type="protein sequence ID" value="KAJ4835372.1"/>
    <property type="molecule type" value="Genomic_DNA"/>
</dbReference>
<evidence type="ECO:0000313" key="8">
    <source>
        <dbReference type="EMBL" id="KAJ4835372.1"/>
    </source>
</evidence>
<evidence type="ECO:0000256" key="2">
    <source>
        <dbReference type="ARBA" id="ARBA00022771"/>
    </source>
</evidence>
<dbReference type="CDD" id="cd16574">
    <property type="entry name" value="RING-HC_Topors"/>
    <property type="match status" value="1"/>
</dbReference>
<proteinExistence type="predicted"/>
<evidence type="ECO:0000259" key="6">
    <source>
        <dbReference type="PROSITE" id="PS50016"/>
    </source>
</evidence>
<feature type="compositionally biased region" description="Acidic residues" evidence="5">
    <location>
        <begin position="25"/>
        <end position="45"/>
    </location>
</feature>
<sequence length="801" mass="91343">MGRGRKGNCKRDLSKNVRSKGGSDSSDEDYVVEDEINESEDDSEDLGNSLDEFASEESFGGSVDAEEEDEEEEEEVRKFVRPKKNKKSLKNRKSRARIVRKRKRVSSEEDEDEDYVGDDDDVDDEDDEEYCEDENEEFTPDEDEDDEVIPKKKNNNVKVQRVKRSTRKRGSGRGRKRRKSKVLRKPLAKKRRNNKRLKKKEKTEYEDTDNLDFIDNDPFIREKSKNTLAARRRKYAVYSDSDFVSSGSSDKDYTISEEEKEQVGEDNELFGDLKISLRGSSSEKRVLDEGDSCQHRQPLHRKGKEKVKEIVAEVVKQVCGICLSEEDRRRLRGTLNCCSHYFCFTCIMEWSKVESRCPLCKQRFRTITKNGRSNPGPDLRNVVIQVPERDQVYQPSEEEIRSFIDPYENVMCTVCHEGGDDGLMLLCDLCDSPAHTFCVGLGRQVPDGNWYCDDCRPVALGSSSSLAQNPLPDQRTASSNIFSRPSPLRTFESLEPISESSPRVTFAHGIGNLSSPRFPVGDVQVASPVYGSGAPTLSNRREIHRRIQNIISITRMNHMAGRSDGFSAANMHSDLSNSQIDQVRETTVQNSRIQEIGPLQHTFLEDRLQANCYPSASVQNRDSFSFRPSQFSRQISQDPTVTTTDQSINLTLWPQPGVINSMPGYEQLHCNGRLGIGSGGNSSPYRVREESRLYMEIEQLKSMVKSHLKNLSKDTELGHDTFNDIERSSTHTILAACGREPWQNNSYTVRRPSSCSHIDRMLVGQKSMMEDLCYSCFDSFVRDVVERNLDTRRSPWLRLGL</sequence>
<dbReference type="Pfam" id="PF13639">
    <property type="entry name" value="zf-RING_2"/>
    <property type="match status" value="1"/>
</dbReference>
<evidence type="ECO:0000256" key="5">
    <source>
        <dbReference type="SAM" id="MobiDB-lite"/>
    </source>
</evidence>
<dbReference type="Pfam" id="PF00628">
    <property type="entry name" value="PHD"/>
    <property type="match status" value="1"/>
</dbReference>
<dbReference type="PANTHER" id="PTHR47177:SF3">
    <property type="entry name" value="F18C1.6 PROTEIN"/>
    <property type="match status" value="1"/>
</dbReference>
<comment type="caution">
    <text evidence="8">The sequence shown here is derived from an EMBL/GenBank/DDBJ whole genome shotgun (WGS) entry which is preliminary data.</text>
</comment>
<organism evidence="8 9">
    <name type="scientific">Turnera subulata</name>
    <dbReference type="NCBI Taxonomy" id="218843"/>
    <lineage>
        <taxon>Eukaryota</taxon>
        <taxon>Viridiplantae</taxon>
        <taxon>Streptophyta</taxon>
        <taxon>Embryophyta</taxon>
        <taxon>Tracheophyta</taxon>
        <taxon>Spermatophyta</taxon>
        <taxon>Magnoliopsida</taxon>
        <taxon>eudicotyledons</taxon>
        <taxon>Gunneridae</taxon>
        <taxon>Pentapetalae</taxon>
        <taxon>rosids</taxon>
        <taxon>fabids</taxon>
        <taxon>Malpighiales</taxon>
        <taxon>Passifloraceae</taxon>
        <taxon>Turnera</taxon>
    </lineage>
</organism>
<evidence type="ECO:0000313" key="9">
    <source>
        <dbReference type="Proteomes" id="UP001141552"/>
    </source>
</evidence>
<gene>
    <name evidence="8" type="ORF">Tsubulata_021309</name>
</gene>
<dbReference type="Gene3D" id="3.30.40.10">
    <property type="entry name" value="Zinc/RING finger domain, C3HC4 (zinc finger)"/>
    <property type="match status" value="2"/>
</dbReference>
<feature type="compositionally biased region" description="Basic residues" evidence="5">
    <location>
        <begin position="151"/>
        <end position="200"/>
    </location>
</feature>
<protein>
    <recommendedName>
        <fullName evidence="10">RING-type domain-containing protein</fullName>
    </recommendedName>
</protein>
<feature type="region of interest" description="Disordered" evidence="5">
    <location>
        <begin position="242"/>
        <end position="261"/>
    </location>
</feature>
<dbReference type="PANTHER" id="PTHR47177">
    <property type="entry name" value="F18C1.6 PROTEIN"/>
    <property type="match status" value="1"/>
</dbReference>
<evidence type="ECO:0000256" key="1">
    <source>
        <dbReference type="ARBA" id="ARBA00022723"/>
    </source>
</evidence>
<dbReference type="AlphaFoldDB" id="A0A9Q0FRQ8"/>
<dbReference type="SMART" id="SM00249">
    <property type="entry name" value="PHD"/>
    <property type="match status" value="1"/>
</dbReference>
<dbReference type="InterPro" id="IPR001841">
    <property type="entry name" value="Znf_RING"/>
</dbReference>
<feature type="compositionally biased region" description="Acidic residues" evidence="5">
    <location>
        <begin position="108"/>
        <end position="147"/>
    </location>
</feature>
<dbReference type="SMART" id="SM00184">
    <property type="entry name" value="RING"/>
    <property type="match status" value="2"/>
</dbReference>
<dbReference type="InterPro" id="IPR013083">
    <property type="entry name" value="Znf_RING/FYVE/PHD"/>
</dbReference>
<keyword evidence="2 4" id="KW-0863">Zinc-finger</keyword>
<dbReference type="GO" id="GO:0008270">
    <property type="term" value="F:zinc ion binding"/>
    <property type="evidence" value="ECO:0007669"/>
    <property type="project" value="UniProtKB-KW"/>
</dbReference>
<evidence type="ECO:0000256" key="3">
    <source>
        <dbReference type="ARBA" id="ARBA00022833"/>
    </source>
</evidence>
<dbReference type="InterPro" id="IPR011011">
    <property type="entry name" value="Znf_FYVE_PHD"/>
</dbReference>
<dbReference type="InterPro" id="IPR019787">
    <property type="entry name" value="Znf_PHD-finger"/>
</dbReference>
<feature type="domain" description="PHD-type" evidence="6">
    <location>
        <begin position="409"/>
        <end position="458"/>
    </location>
</feature>
<dbReference type="SUPFAM" id="SSF57903">
    <property type="entry name" value="FYVE/PHD zinc finger"/>
    <property type="match status" value="1"/>
</dbReference>
<dbReference type="InterPro" id="IPR017907">
    <property type="entry name" value="Znf_RING_CS"/>
</dbReference>
<keyword evidence="3" id="KW-0862">Zinc</keyword>
<evidence type="ECO:0000256" key="4">
    <source>
        <dbReference type="PROSITE-ProRule" id="PRU00175"/>
    </source>
</evidence>
<name>A0A9Q0FRQ8_9ROSI</name>
<feature type="compositionally biased region" description="Basic residues" evidence="5">
    <location>
        <begin position="79"/>
        <end position="104"/>
    </location>
</feature>
<accession>A0A9Q0FRQ8</accession>
<keyword evidence="1" id="KW-0479">Metal-binding</keyword>
<feature type="compositionally biased region" description="Acidic residues" evidence="5">
    <location>
        <begin position="204"/>
        <end position="215"/>
    </location>
</feature>
<dbReference type="Proteomes" id="UP001141552">
    <property type="component" value="Unassembled WGS sequence"/>
</dbReference>
<reference evidence="8" key="2">
    <citation type="journal article" date="2023" name="Plants (Basel)">
        <title>Annotation of the Turnera subulata (Passifloraceae) Draft Genome Reveals the S-Locus Evolved after the Divergence of Turneroideae from Passifloroideae in a Stepwise Manner.</title>
        <authorList>
            <person name="Henning P.M."/>
            <person name="Roalson E.H."/>
            <person name="Mir W."/>
            <person name="McCubbin A.G."/>
            <person name="Shore J.S."/>
        </authorList>
    </citation>
    <scope>NUCLEOTIDE SEQUENCE</scope>
    <source>
        <strain evidence="8">F60SS</strain>
    </source>
</reference>
<dbReference type="InterPro" id="IPR001965">
    <property type="entry name" value="Znf_PHD"/>
</dbReference>
<dbReference type="SUPFAM" id="SSF57850">
    <property type="entry name" value="RING/U-box"/>
    <property type="match status" value="1"/>
</dbReference>
<reference evidence="8" key="1">
    <citation type="submission" date="2022-02" db="EMBL/GenBank/DDBJ databases">
        <authorList>
            <person name="Henning P.M."/>
            <person name="McCubbin A.G."/>
            <person name="Shore J.S."/>
        </authorList>
    </citation>
    <scope>NUCLEOTIDE SEQUENCE</scope>
    <source>
        <strain evidence="8">F60SS</strain>
        <tissue evidence="8">Leaves</tissue>
    </source>
</reference>